<proteinExistence type="predicted"/>
<keyword evidence="2" id="KW-1185">Reference proteome</keyword>
<sequence>MVEGHGADAAVGEGVLTCLDADVFGAITSHTWRRTVATRLHHVGLSACAIADHLG</sequence>
<dbReference type="EMBL" id="BAABAS010000004">
    <property type="protein sequence ID" value="GAA4225831.1"/>
    <property type="molecule type" value="Genomic_DNA"/>
</dbReference>
<organism evidence="1 2">
    <name type="scientific">Actinomadura meridiana</name>
    <dbReference type="NCBI Taxonomy" id="559626"/>
    <lineage>
        <taxon>Bacteria</taxon>
        <taxon>Bacillati</taxon>
        <taxon>Actinomycetota</taxon>
        <taxon>Actinomycetes</taxon>
        <taxon>Streptosporangiales</taxon>
        <taxon>Thermomonosporaceae</taxon>
        <taxon>Actinomadura</taxon>
    </lineage>
</organism>
<accession>A0ABP8BTJ3</accession>
<dbReference type="Proteomes" id="UP001501710">
    <property type="component" value="Unassembled WGS sequence"/>
</dbReference>
<name>A0ABP8BTJ3_9ACTN</name>
<gene>
    <name evidence="1" type="ORF">GCM10022254_08620</name>
</gene>
<protein>
    <submittedName>
        <fullName evidence="1">Uncharacterized protein</fullName>
    </submittedName>
</protein>
<evidence type="ECO:0000313" key="2">
    <source>
        <dbReference type="Proteomes" id="UP001501710"/>
    </source>
</evidence>
<evidence type="ECO:0000313" key="1">
    <source>
        <dbReference type="EMBL" id="GAA4225831.1"/>
    </source>
</evidence>
<reference evidence="2" key="1">
    <citation type="journal article" date="2019" name="Int. J. Syst. Evol. Microbiol.">
        <title>The Global Catalogue of Microorganisms (GCM) 10K type strain sequencing project: providing services to taxonomists for standard genome sequencing and annotation.</title>
        <authorList>
            <consortium name="The Broad Institute Genomics Platform"/>
            <consortium name="The Broad Institute Genome Sequencing Center for Infectious Disease"/>
            <person name="Wu L."/>
            <person name="Ma J."/>
        </authorList>
    </citation>
    <scope>NUCLEOTIDE SEQUENCE [LARGE SCALE GENOMIC DNA]</scope>
    <source>
        <strain evidence="2">JCM 17440</strain>
    </source>
</reference>
<comment type="caution">
    <text evidence="1">The sequence shown here is derived from an EMBL/GenBank/DDBJ whole genome shotgun (WGS) entry which is preliminary data.</text>
</comment>